<keyword evidence="3" id="KW-0808">Transferase</keyword>
<reference evidence="8" key="1">
    <citation type="journal article" date="2021" name="IMA Fungus">
        <title>Genomic characterization of three marine fungi, including Emericellopsis atlantica sp. nov. with signatures of a generalist lifestyle and marine biomass degradation.</title>
        <authorList>
            <person name="Hagestad O.C."/>
            <person name="Hou L."/>
            <person name="Andersen J.H."/>
            <person name="Hansen E.H."/>
            <person name="Altermark B."/>
            <person name="Li C."/>
            <person name="Kuhnert E."/>
            <person name="Cox R.J."/>
            <person name="Crous P.W."/>
            <person name="Spatafora J.W."/>
            <person name="Lail K."/>
            <person name="Amirebrahimi M."/>
            <person name="Lipzen A."/>
            <person name="Pangilinan J."/>
            <person name="Andreopoulos W."/>
            <person name="Hayes R.D."/>
            <person name="Ng V."/>
            <person name="Grigoriev I.V."/>
            <person name="Jackson S.A."/>
            <person name="Sutton T.D.S."/>
            <person name="Dobson A.D.W."/>
            <person name="Rama T."/>
        </authorList>
    </citation>
    <scope>NUCLEOTIDE SEQUENCE</scope>
    <source>
        <strain evidence="8">TS7</strain>
    </source>
</reference>
<dbReference type="GO" id="GO:0000209">
    <property type="term" value="P:protein polyubiquitination"/>
    <property type="evidence" value="ECO:0007669"/>
    <property type="project" value="InterPro"/>
</dbReference>
<dbReference type="EC" id="2.3.2.26" evidence="2"/>
<feature type="region of interest" description="Disordered" evidence="6">
    <location>
        <begin position="224"/>
        <end position="262"/>
    </location>
</feature>
<feature type="region of interest" description="Disordered" evidence="6">
    <location>
        <begin position="55"/>
        <end position="74"/>
    </location>
</feature>
<comment type="caution">
    <text evidence="8">The sequence shown here is derived from an EMBL/GenBank/DDBJ whole genome shotgun (WGS) entry which is preliminary data.</text>
</comment>
<feature type="domain" description="HECT" evidence="7">
    <location>
        <begin position="689"/>
        <end position="1037"/>
    </location>
</feature>
<proteinExistence type="predicted"/>
<dbReference type="RefSeq" id="XP_046121302.1">
    <property type="nucleotide sequence ID" value="XM_046260935.1"/>
</dbReference>
<evidence type="ECO:0000313" key="8">
    <source>
        <dbReference type="EMBL" id="KAG9257378.1"/>
    </source>
</evidence>
<name>A0A9P7ZS86_9HYPO</name>
<dbReference type="GeneID" id="70291838"/>
<gene>
    <name evidence="8" type="ORF">F5Z01DRAFT_616805</name>
</gene>
<dbReference type="CDD" id="cd00078">
    <property type="entry name" value="HECTc"/>
    <property type="match status" value="1"/>
</dbReference>
<evidence type="ECO:0000259" key="7">
    <source>
        <dbReference type="PROSITE" id="PS50237"/>
    </source>
</evidence>
<feature type="region of interest" description="Disordered" evidence="6">
    <location>
        <begin position="288"/>
        <end position="319"/>
    </location>
</feature>
<dbReference type="Gene3D" id="3.30.2410.10">
    <property type="entry name" value="Hect, E3 ligase catalytic domain"/>
    <property type="match status" value="1"/>
</dbReference>
<dbReference type="Pfam" id="PF00632">
    <property type="entry name" value="HECT"/>
    <property type="match status" value="1"/>
</dbReference>
<comment type="catalytic activity">
    <reaction evidence="1">
        <text>S-ubiquitinyl-[E2 ubiquitin-conjugating enzyme]-L-cysteine + [acceptor protein]-L-lysine = [E2 ubiquitin-conjugating enzyme]-L-cysteine + N(6)-ubiquitinyl-[acceptor protein]-L-lysine.</text>
        <dbReference type="EC" id="2.3.2.26"/>
    </reaction>
</comment>
<organism evidence="8 9">
    <name type="scientific">Emericellopsis atlantica</name>
    <dbReference type="NCBI Taxonomy" id="2614577"/>
    <lineage>
        <taxon>Eukaryota</taxon>
        <taxon>Fungi</taxon>
        <taxon>Dikarya</taxon>
        <taxon>Ascomycota</taxon>
        <taxon>Pezizomycotina</taxon>
        <taxon>Sordariomycetes</taxon>
        <taxon>Hypocreomycetidae</taxon>
        <taxon>Hypocreales</taxon>
        <taxon>Bionectriaceae</taxon>
        <taxon>Emericellopsis</taxon>
    </lineage>
</organism>
<keyword evidence="9" id="KW-1185">Reference proteome</keyword>
<dbReference type="Gene3D" id="3.90.1750.10">
    <property type="entry name" value="Hect, E3 ligase catalytic domains"/>
    <property type="match status" value="1"/>
</dbReference>
<evidence type="ECO:0000256" key="1">
    <source>
        <dbReference type="ARBA" id="ARBA00000885"/>
    </source>
</evidence>
<evidence type="ECO:0000256" key="4">
    <source>
        <dbReference type="ARBA" id="ARBA00022786"/>
    </source>
</evidence>
<dbReference type="OrthoDB" id="8068875at2759"/>
<dbReference type="PANTHER" id="PTHR45700:SF8">
    <property type="entry name" value="HECT-TYPE E3 UBIQUITIN TRANSFERASE"/>
    <property type="match status" value="1"/>
</dbReference>
<dbReference type="Proteomes" id="UP000887229">
    <property type="component" value="Unassembled WGS sequence"/>
</dbReference>
<evidence type="ECO:0000313" key="9">
    <source>
        <dbReference type="Proteomes" id="UP000887229"/>
    </source>
</evidence>
<dbReference type="EMBL" id="MU251245">
    <property type="protein sequence ID" value="KAG9257378.1"/>
    <property type="molecule type" value="Genomic_DNA"/>
</dbReference>
<dbReference type="FunFam" id="3.30.2160.10:FF:000004">
    <property type="entry name" value="probable E3 ubiquitin-protein ligase HERC4 isoform X1"/>
    <property type="match status" value="1"/>
</dbReference>
<dbReference type="InterPro" id="IPR000569">
    <property type="entry name" value="HECT_dom"/>
</dbReference>
<feature type="compositionally biased region" description="Low complexity" evidence="6">
    <location>
        <begin position="306"/>
        <end position="318"/>
    </location>
</feature>
<dbReference type="SMART" id="SM00119">
    <property type="entry name" value="HECTc"/>
    <property type="match status" value="1"/>
</dbReference>
<sequence>MPTEPQWPKLKVSGKDEYSTGHCMTCGLLMRWPRGLQEFRCTICATINDLSPLKNRHAKSSTKREDRKTSPEVPVRPISLDRTRLLVDDCLSSLLIQRFCANDSKRLGALDDAASRHDECYSRPQQTCAGSSAATTGKEHIEYVRKYVFNEAPTLCPKPVPKVFTSGTSSTPPTPSRGHSRASPGGILESSATSGTSKASPIFNIVQEYLEECFSSFENVSHSFRTRPRCTPHTERTIVPEKAAQPTSSRKPTPVEAHPGNRTVCNIDPKLLLLGDVAKNGTWWLGQDLDVPSKTGADRDRKDAISSPPQRSSPQRSPHLNWEDLDEWYSLIVNPMERWPSICAEVCSRPDWQDPEQHALEQAERDVASAQVGLRKSLMKTVESFLKRPGGKITDAEELRALLILLENPLLDCEDETGAVSVSKNGLGRKKGSPASGPLSGRHSRVIKRIVGIISHLAPELHVQLVHWFGRYDARRFIRIKDLVAGFLGYRLLRKDSDTKSAPGVNDISELVPQIRPGQSNAAFHEELRLSQKASKARSQGAAYIDDWQVKSAARILAIFFEANNSSSGRLAGEASLSKPGALRGRFLPLSDFYVSLADSIDLVADFREFEKKGAKFAFCQYPFLLSIWAKTQILEHDVQRQMRDSVRDAFFDSIMRRRTINQFLQITVRRECLVDDSLKAIGETLGGASEDAKKALRITFKGEEGIDGGGLRKEWFLLLVREVFSPDLGLFIYDEDSQYCYFNPFSFESLDQFYLVGAIMGLAIYNSTILDVPLPPFTFRKLLGSSSGTSQPAPSSSTRHAARCTLEDLSQYRPSLARGLRQLLEYEGDVEATYCWSFVIDVQRYDTVIQVPLCEGGENKAVTNKNRREFVDLYVRYLLDTSVHRQFEPFKRGFYNVCSGNAFGLFRPDEVELLVRGSDEALDIARLRGVAEYDNWEYRNPDALVDQVNWFWDVFEEASPKDQRKLLLFITGSDRLPAAGASMMPLKLSCLGDDSERFPIARTCFNMLAIWRYSTKEKLRTKLWTAVYESEGFGLK</sequence>
<evidence type="ECO:0000256" key="5">
    <source>
        <dbReference type="PROSITE-ProRule" id="PRU00104"/>
    </source>
</evidence>
<protein>
    <recommendedName>
        <fullName evidence="2">HECT-type E3 ubiquitin transferase</fullName>
        <ecNumber evidence="2">2.3.2.26</ecNumber>
    </recommendedName>
</protein>
<dbReference type="InterPro" id="IPR035983">
    <property type="entry name" value="Hect_E3_ubiquitin_ligase"/>
</dbReference>
<accession>A0A9P7ZS86</accession>
<evidence type="ECO:0000256" key="2">
    <source>
        <dbReference type="ARBA" id="ARBA00012485"/>
    </source>
</evidence>
<evidence type="ECO:0000256" key="3">
    <source>
        <dbReference type="ARBA" id="ARBA00022679"/>
    </source>
</evidence>
<dbReference type="PROSITE" id="PS50237">
    <property type="entry name" value="HECT"/>
    <property type="match status" value="1"/>
</dbReference>
<dbReference type="InterPro" id="IPR044611">
    <property type="entry name" value="E3A/B/C-like"/>
</dbReference>
<feature type="region of interest" description="Disordered" evidence="6">
    <location>
        <begin position="160"/>
        <end position="197"/>
    </location>
</feature>
<feature type="active site" description="Glycyl thioester intermediate" evidence="5">
    <location>
        <position position="1005"/>
    </location>
</feature>
<dbReference type="SUPFAM" id="SSF56204">
    <property type="entry name" value="Hect, E3 ligase catalytic domain"/>
    <property type="match status" value="1"/>
</dbReference>
<evidence type="ECO:0000256" key="6">
    <source>
        <dbReference type="SAM" id="MobiDB-lite"/>
    </source>
</evidence>
<dbReference type="Gene3D" id="3.30.2160.10">
    <property type="entry name" value="Hect, E3 ligase catalytic domain"/>
    <property type="match status" value="1"/>
</dbReference>
<keyword evidence="4 5" id="KW-0833">Ubl conjugation pathway</keyword>
<dbReference type="GO" id="GO:0061630">
    <property type="term" value="F:ubiquitin protein ligase activity"/>
    <property type="evidence" value="ECO:0007669"/>
    <property type="project" value="UniProtKB-EC"/>
</dbReference>
<dbReference type="PANTHER" id="PTHR45700">
    <property type="entry name" value="UBIQUITIN-PROTEIN LIGASE E3C"/>
    <property type="match status" value="1"/>
</dbReference>
<dbReference type="AlphaFoldDB" id="A0A9P7ZS86"/>